<dbReference type="Gene3D" id="3.40.50.1820">
    <property type="entry name" value="alpha/beta hydrolase"/>
    <property type="match status" value="1"/>
</dbReference>
<dbReference type="Pfam" id="PF12697">
    <property type="entry name" value="Abhydrolase_6"/>
    <property type="match status" value="1"/>
</dbReference>
<protein>
    <recommendedName>
        <fullName evidence="1">AB hydrolase-1 domain-containing protein</fullName>
    </recommendedName>
</protein>
<dbReference type="AlphaFoldDB" id="A0A4Q4T0I6"/>
<dbReference type="Proteomes" id="UP000293360">
    <property type="component" value="Unassembled WGS sequence"/>
</dbReference>
<name>A0A4Q4T0I6_9PEZI</name>
<organism evidence="2 3">
    <name type="scientific">Monosporascus ibericus</name>
    <dbReference type="NCBI Taxonomy" id="155417"/>
    <lineage>
        <taxon>Eukaryota</taxon>
        <taxon>Fungi</taxon>
        <taxon>Dikarya</taxon>
        <taxon>Ascomycota</taxon>
        <taxon>Pezizomycotina</taxon>
        <taxon>Sordariomycetes</taxon>
        <taxon>Xylariomycetidae</taxon>
        <taxon>Xylariales</taxon>
        <taxon>Xylariales incertae sedis</taxon>
        <taxon>Monosporascus</taxon>
    </lineage>
</organism>
<dbReference type="SUPFAM" id="SSF53474">
    <property type="entry name" value="alpha/beta-Hydrolases"/>
    <property type="match status" value="1"/>
</dbReference>
<dbReference type="InterPro" id="IPR052897">
    <property type="entry name" value="Sec-Metab_Biosynth_Hydrolase"/>
</dbReference>
<comment type="caution">
    <text evidence="2">The sequence shown here is derived from an EMBL/GenBank/DDBJ whole genome shotgun (WGS) entry which is preliminary data.</text>
</comment>
<reference evidence="2 3" key="1">
    <citation type="submission" date="2018-06" db="EMBL/GenBank/DDBJ databases">
        <title>Complete Genomes of Monosporascus.</title>
        <authorList>
            <person name="Robinson A.J."/>
            <person name="Natvig D.O."/>
        </authorList>
    </citation>
    <scope>NUCLEOTIDE SEQUENCE [LARGE SCALE GENOMIC DNA]</scope>
    <source>
        <strain evidence="2 3">CBS 110550</strain>
    </source>
</reference>
<evidence type="ECO:0000313" key="2">
    <source>
        <dbReference type="EMBL" id="RYO92427.1"/>
    </source>
</evidence>
<dbReference type="PANTHER" id="PTHR37017:SF10">
    <property type="entry name" value="AB HYDROLASE-1 DOMAIN-CONTAINING PROTEIN"/>
    <property type="match status" value="1"/>
</dbReference>
<evidence type="ECO:0000259" key="1">
    <source>
        <dbReference type="Pfam" id="PF12697"/>
    </source>
</evidence>
<dbReference type="PANTHER" id="PTHR37017">
    <property type="entry name" value="AB HYDROLASE-1 DOMAIN-CONTAINING PROTEIN-RELATED"/>
    <property type="match status" value="1"/>
</dbReference>
<sequence>MATSAKPTIIIVHGGWHGPASYEKLTTALESAGYEVHVPHLPSMNQARPPNADLSTDTELVRGYVEALVRAGRTVVALLHSYGGQVGTNALRGLGLEARAAAGLAGGVSHLVYLSGYAVPEGTAMMDKVGEFGHMDLVPVAFDFAEDGSCVHRDPRLLLVGPRRPSDDDAEVEAYLKTLARWNGKCMYQATEHAAWRGIPVAYIYTTADMTVPLDYQKNFVEGLEKAGRKVQTFELAAGHCPNFTAPQGVVDAVNKVILGNGL</sequence>
<dbReference type="OrthoDB" id="1263307at2759"/>
<dbReference type="InterPro" id="IPR000073">
    <property type="entry name" value="AB_hydrolase_1"/>
</dbReference>
<accession>A0A4Q4T0I6</accession>
<dbReference type="EMBL" id="QJNU01000608">
    <property type="protein sequence ID" value="RYO92427.1"/>
    <property type="molecule type" value="Genomic_DNA"/>
</dbReference>
<dbReference type="InterPro" id="IPR029058">
    <property type="entry name" value="AB_hydrolase_fold"/>
</dbReference>
<evidence type="ECO:0000313" key="3">
    <source>
        <dbReference type="Proteomes" id="UP000293360"/>
    </source>
</evidence>
<gene>
    <name evidence="2" type="ORF">DL764_008134</name>
</gene>
<feature type="domain" description="AB hydrolase-1" evidence="1">
    <location>
        <begin position="9"/>
        <end position="253"/>
    </location>
</feature>
<dbReference type="STRING" id="155417.A0A4Q4T0I6"/>
<keyword evidence="3" id="KW-1185">Reference proteome</keyword>
<proteinExistence type="predicted"/>